<keyword evidence="2" id="KW-1185">Reference proteome</keyword>
<reference evidence="1 2" key="1">
    <citation type="journal article" date="2023" name="Sci. Data">
        <title>Genome assembly of the Korean intertidal mud-creeper Batillaria attramentaria.</title>
        <authorList>
            <person name="Patra A.K."/>
            <person name="Ho P.T."/>
            <person name="Jun S."/>
            <person name="Lee S.J."/>
            <person name="Kim Y."/>
            <person name="Won Y.J."/>
        </authorList>
    </citation>
    <scope>NUCLEOTIDE SEQUENCE [LARGE SCALE GENOMIC DNA]</scope>
    <source>
        <strain evidence="1">Wonlab-2016</strain>
    </source>
</reference>
<gene>
    <name evidence="1" type="ORF">BaRGS_00016676</name>
</gene>
<evidence type="ECO:0000313" key="2">
    <source>
        <dbReference type="Proteomes" id="UP001519460"/>
    </source>
</evidence>
<comment type="caution">
    <text evidence="1">The sequence shown here is derived from an EMBL/GenBank/DDBJ whole genome shotgun (WGS) entry which is preliminary data.</text>
</comment>
<name>A0ABD0KZ29_9CAEN</name>
<dbReference type="AlphaFoldDB" id="A0ABD0KZ29"/>
<organism evidence="1 2">
    <name type="scientific">Batillaria attramentaria</name>
    <dbReference type="NCBI Taxonomy" id="370345"/>
    <lineage>
        <taxon>Eukaryota</taxon>
        <taxon>Metazoa</taxon>
        <taxon>Spiralia</taxon>
        <taxon>Lophotrochozoa</taxon>
        <taxon>Mollusca</taxon>
        <taxon>Gastropoda</taxon>
        <taxon>Caenogastropoda</taxon>
        <taxon>Sorbeoconcha</taxon>
        <taxon>Cerithioidea</taxon>
        <taxon>Batillariidae</taxon>
        <taxon>Batillaria</taxon>
    </lineage>
</organism>
<proteinExistence type="predicted"/>
<accession>A0ABD0KZ29</accession>
<protein>
    <submittedName>
        <fullName evidence="1">Uncharacterized protein</fullName>
    </submittedName>
</protein>
<dbReference type="Proteomes" id="UP001519460">
    <property type="component" value="Unassembled WGS sequence"/>
</dbReference>
<evidence type="ECO:0000313" key="1">
    <source>
        <dbReference type="EMBL" id="KAK7492012.1"/>
    </source>
</evidence>
<sequence length="78" mass="8900">MQGHSEQTAEKKVPFCSQQMLLAICDCHKNSGTQGLHLLFETGESEEEHVTCVLQQRMAYEDLKRMLHEISVCTVSEF</sequence>
<dbReference type="EMBL" id="JACVVK020000107">
    <property type="protein sequence ID" value="KAK7492012.1"/>
    <property type="molecule type" value="Genomic_DNA"/>
</dbReference>